<protein>
    <submittedName>
        <fullName evidence="2">Uncharacterized protein</fullName>
    </submittedName>
</protein>
<proteinExistence type="predicted"/>
<feature type="region of interest" description="Disordered" evidence="1">
    <location>
        <begin position="92"/>
        <end position="113"/>
    </location>
</feature>
<organism evidence="2 3">
    <name type="scientific">Kineothrix sedimenti</name>
    <dbReference type="NCBI Taxonomy" id="3123317"/>
    <lineage>
        <taxon>Bacteria</taxon>
        <taxon>Bacillati</taxon>
        <taxon>Bacillota</taxon>
        <taxon>Clostridia</taxon>
        <taxon>Lachnospirales</taxon>
        <taxon>Lachnospiraceae</taxon>
        <taxon>Kineothrix</taxon>
    </lineage>
</organism>
<evidence type="ECO:0000313" key="2">
    <source>
        <dbReference type="EMBL" id="XAH75190.1"/>
    </source>
</evidence>
<feature type="region of interest" description="Disordered" evidence="1">
    <location>
        <begin position="1"/>
        <end position="48"/>
    </location>
</feature>
<name>A0ABZ3EZC2_9FIRM</name>
<dbReference type="EMBL" id="CP146256">
    <property type="protein sequence ID" value="XAH75190.1"/>
    <property type="molecule type" value="Genomic_DNA"/>
</dbReference>
<accession>A0ABZ3EZC2</accession>
<sequence length="113" mass="12826">MDDDFFEGSNDMAITGLGNGYDEQNGFRRKLREKSGDEKENRTSDFMQQIRDKKEEILEKIKNGDTEPSFQIGSQSFTQKEWDKLLKAIDGSKEEAKREAEAGDEAVAVGEQL</sequence>
<evidence type="ECO:0000313" key="3">
    <source>
        <dbReference type="Proteomes" id="UP001451571"/>
    </source>
</evidence>
<keyword evidence="3" id="KW-1185">Reference proteome</keyword>
<dbReference type="RefSeq" id="WP_342758753.1">
    <property type="nucleotide sequence ID" value="NZ_CP146256.1"/>
</dbReference>
<feature type="compositionally biased region" description="Basic and acidic residues" evidence="1">
    <location>
        <begin position="92"/>
        <end position="101"/>
    </location>
</feature>
<reference evidence="2 3" key="1">
    <citation type="submission" date="2024-02" db="EMBL/GenBank/DDBJ databases">
        <title>Bacterial strain from lacustrine sediment.</title>
        <authorList>
            <person name="Petit C."/>
            <person name="Fadhlaoui K."/>
        </authorList>
    </citation>
    <scope>NUCLEOTIDE SEQUENCE [LARGE SCALE GENOMIC DNA]</scope>
    <source>
        <strain evidence="2 3">IPX-CK</strain>
    </source>
</reference>
<gene>
    <name evidence="2" type="ORF">V6984_05345</name>
</gene>
<feature type="compositionally biased region" description="Basic and acidic residues" evidence="1">
    <location>
        <begin position="33"/>
        <end position="43"/>
    </location>
</feature>
<evidence type="ECO:0000256" key="1">
    <source>
        <dbReference type="SAM" id="MobiDB-lite"/>
    </source>
</evidence>
<dbReference type="Proteomes" id="UP001451571">
    <property type="component" value="Chromosome"/>
</dbReference>